<dbReference type="RefSeq" id="WP_182956560.1">
    <property type="nucleotide sequence ID" value="NZ_JABEQM010000004.1"/>
</dbReference>
<evidence type="ECO:0000313" key="2">
    <source>
        <dbReference type="EMBL" id="MBB2201313.1"/>
    </source>
</evidence>
<sequence length="322" mass="36605">MTIPSRVHFCWIGTSLPWAYVFAILSAAERSEMPEIILHHTDALDDGPERRALEQAPRVRLSRLDPIACLAEVEQETGIDGELVALYRSLGSPVMRADMLRVAILYLRGGIYLDLDTITTASFRPLLEVRQFVGTEFIVWPQCVRTSRSPIVRVRHMGLSVVRRLLRKMPQGWKAFRRIENFYSLGLNNAVMGGEARAPLFEAYLRAMPLLPPTCRTRPFALGPHMLQHLVAQGGLGDLTIYPPRVFYPMPPVISEHLFCNSRSVQPENVLLPETRVVHWYASVRTKSRVAQITPRYVRDHRDHQLYSALVCSCIRDLPDVA</sequence>
<organism evidence="2 3">
    <name type="scientific">Gluconacetobacter tumulisoli</name>
    <dbReference type="NCBI Taxonomy" id="1286189"/>
    <lineage>
        <taxon>Bacteria</taxon>
        <taxon>Pseudomonadati</taxon>
        <taxon>Pseudomonadota</taxon>
        <taxon>Alphaproteobacteria</taxon>
        <taxon>Acetobacterales</taxon>
        <taxon>Acetobacteraceae</taxon>
        <taxon>Gluconacetobacter</taxon>
    </lineage>
</organism>
<dbReference type="SUPFAM" id="SSF53448">
    <property type="entry name" value="Nucleotide-diphospho-sugar transferases"/>
    <property type="match status" value="1"/>
</dbReference>
<keyword evidence="3" id="KW-1185">Reference proteome</keyword>
<accession>A0A7W4K6J9</accession>
<dbReference type="GO" id="GO:0051999">
    <property type="term" value="P:mannosyl-inositol phosphorylceramide biosynthetic process"/>
    <property type="evidence" value="ECO:0007669"/>
    <property type="project" value="TreeGrafter"/>
</dbReference>
<gene>
    <name evidence="2" type="ORF">HLH28_06900</name>
</gene>
<proteinExistence type="predicted"/>
<dbReference type="PANTHER" id="PTHR32385">
    <property type="entry name" value="MANNOSYL PHOSPHORYLINOSITOL CERAMIDE SYNTHASE"/>
    <property type="match status" value="1"/>
</dbReference>
<name>A0A7W4K6J9_9PROT</name>
<dbReference type="InterPro" id="IPR007577">
    <property type="entry name" value="GlycoTrfase_DXD_sugar-bd_CS"/>
</dbReference>
<dbReference type="Pfam" id="PF04488">
    <property type="entry name" value="Gly_transf_sug"/>
    <property type="match status" value="1"/>
</dbReference>
<dbReference type="PANTHER" id="PTHR32385:SF15">
    <property type="entry name" value="INOSITOL PHOSPHOCERAMIDE MANNOSYLTRANSFERASE 1"/>
    <property type="match status" value="1"/>
</dbReference>
<dbReference type="GO" id="GO:0016020">
    <property type="term" value="C:membrane"/>
    <property type="evidence" value="ECO:0007669"/>
    <property type="project" value="GOC"/>
</dbReference>
<evidence type="ECO:0000256" key="1">
    <source>
        <dbReference type="ARBA" id="ARBA00022679"/>
    </source>
</evidence>
<dbReference type="AlphaFoldDB" id="A0A7W4K6J9"/>
<dbReference type="InterPro" id="IPR029044">
    <property type="entry name" value="Nucleotide-diphossugar_trans"/>
</dbReference>
<dbReference type="GO" id="GO:0000030">
    <property type="term" value="F:mannosyltransferase activity"/>
    <property type="evidence" value="ECO:0007669"/>
    <property type="project" value="TreeGrafter"/>
</dbReference>
<keyword evidence="1 2" id="KW-0808">Transferase</keyword>
<dbReference type="Gene3D" id="3.90.550.20">
    <property type="match status" value="1"/>
</dbReference>
<dbReference type="Proteomes" id="UP000578030">
    <property type="component" value="Unassembled WGS sequence"/>
</dbReference>
<reference evidence="2 3" key="1">
    <citation type="submission" date="2020-04" db="EMBL/GenBank/DDBJ databases">
        <title>Description of novel Gluconacetobacter.</title>
        <authorList>
            <person name="Sombolestani A."/>
        </authorList>
    </citation>
    <scope>NUCLEOTIDE SEQUENCE [LARGE SCALE GENOMIC DNA]</scope>
    <source>
        <strain evidence="2 3">LMG 27802</strain>
    </source>
</reference>
<dbReference type="InterPro" id="IPR051706">
    <property type="entry name" value="Glycosyltransferase_domain"/>
</dbReference>
<comment type="caution">
    <text evidence="2">The sequence shown here is derived from an EMBL/GenBank/DDBJ whole genome shotgun (WGS) entry which is preliminary data.</text>
</comment>
<dbReference type="EMBL" id="JABEQM010000004">
    <property type="protein sequence ID" value="MBB2201313.1"/>
    <property type="molecule type" value="Genomic_DNA"/>
</dbReference>
<evidence type="ECO:0000313" key="3">
    <source>
        <dbReference type="Proteomes" id="UP000578030"/>
    </source>
</evidence>
<protein>
    <submittedName>
        <fullName evidence="2">Glycosyl transferase</fullName>
    </submittedName>
</protein>